<dbReference type="Pfam" id="PF00072">
    <property type="entry name" value="Response_reg"/>
    <property type="match status" value="1"/>
</dbReference>
<dbReference type="Gene3D" id="2.40.50.1020">
    <property type="entry name" value="LytTr DNA-binding domain"/>
    <property type="match status" value="1"/>
</dbReference>
<dbReference type="SUPFAM" id="SSF52172">
    <property type="entry name" value="CheY-like"/>
    <property type="match status" value="1"/>
</dbReference>
<name>K6P1T1_9FIRM</name>
<dbReference type="PROSITE" id="PS50110">
    <property type="entry name" value="RESPONSE_REGULATORY"/>
    <property type="match status" value="1"/>
</dbReference>
<feature type="compositionally biased region" description="Low complexity" evidence="4">
    <location>
        <begin position="240"/>
        <end position="257"/>
    </location>
</feature>
<feature type="compositionally biased region" description="Gly residues" evidence="4">
    <location>
        <begin position="287"/>
        <end position="300"/>
    </location>
</feature>
<dbReference type="AlphaFoldDB" id="K6P1T1"/>
<reference evidence="7" key="1">
    <citation type="submission" date="2010-10" db="EMBL/GenBank/DDBJ databases">
        <authorList>
            <consortium name="US DOE Joint Genome Institute (JGI-PGF)"/>
            <person name="Lucas S."/>
            <person name="Copeland A."/>
            <person name="Lapidus A."/>
            <person name="Bruce D."/>
            <person name="Goodwin L."/>
            <person name="Pitluck S."/>
            <person name="Kyrpides N."/>
            <person name="Mavromatis K."/>
            <person name="Detter J.C."/>
            <person name="Han C."/>
            <person name="Land M."/>
            <person name="Hauser L."/>
            <person name="Markowitz V."/>
            <person name="Cheng J.-F."/>
            <person name="Hugenholtz P."/>
            <person name="Woyke T."/>
            <person name="Wu D."/>
            <person name="Pukall R."/>
            <person name="Wahrenburg C."/>
            <person name="Brambilla E."/>
            <person name="Klenk H.-P."/>
            <person name="Eisen J.A."/>
        </authorList>
    </citation>
    <scope>NUCLEOTIDE SEQUENCE [LARGE SCALE GENOMIC DNA]</scope>
    <source>
        <strain evidence="7">DSM 13965</strain>
    </source>
</reference>
<dbReference type="OrthoDB" id="9809318at2"/>
<dbReference type="eggNOG" id="COG3279">
    <property type="taxonomic scope" value="Bacteria"/>
</dbReference>
<feature type="compositionally biased region" description="Basic and acidic residues" evidence="4">
    <location>
        <begin position="7"/>
        <end position="59"/>
    </location>
</feature>
<feature type="region of interest" description="Disordered" evidence="4">
    <location>
        <begin position="1"/>
        <end position="109"/>
    </location>
</feature>
<feature type="domain" description="HTH LytTR-type" evidence="6">
    <location>
        <begin position="309"/>
        <end position="415"/>
    </location>
</feature>
<keyword evidence="3" id="KW-0597">Phosphoprotein</keyword>
<dbReference type="Gene3D" id="3.40.50.2300">
    <property type="match status" value="1"/>
</dbReference>
<dbReference type="PROSITE" id="PS50930">
    <property type="entry name" value="HTH_LYTTR"/>
    <property type="match status" value="1"/>
</dbReference>
<dbReference type="SMART" id="SM00850">
    <property type="entry name" value="LytTR"/>
    <property type="match status" value="1"/>
</dbReference>
<dbReference type="InterPro" id="IPR046947">
    <property type="entry name" value="LytR-like"/>
</dbReference>
<dbReference type="InterPro" id="IPR007492">
    <property type="entry name" value="LytTR_DNA-bd_dom"/>
</dbReference>
<proteinExistence type="predicted"/>
<dbReference type="InterPro" id="IPR011006">
    <property type="entry name" value="CheY-like_superfamily"/>
</dbReference>
<dbReference type="STRING" id="867903.ThesuDRAFT_00718"/>
<gene>
    <name evidence="7" type="ORF">ThesuDRAFT_00718</name>
</gene>
<feature type="domain" description="Response regulatory" evidence="5">
    <location>
        <begin position="111"/>
        <end position="225"/>
    </location>
</feature>
<evidence type="ECO:0000256" key="1">
    <source>
        <dbReference type="ARBA" id="ARBA00018672"/>
    </source>
</evidence>
<organism evidence="7 8">
    <name type="scientific">Thermaerobacter subterraneus DSM 13965</name>
    <dbReference type="NCBI Taxonomy" id="867903"/>
    <lineage>
        <taxon>Bacteria</taxon>
        <taxon>Bacillati</taxon>
        <taxon>Bacillota</taxon>
        <taxon>Clostridia</taxon>
        <taxon>Eubacteriales</taxon>
        <taxon>Clostridiales Family XVII. Incertae Sedis</taxon>
        <taxon>Thermaerobacter</taxon>
    </lineage>
</organism>
<evidence type="ECO:0000259" key="5">
    <source>
        <dbReference type="PROSITE" id="PS50110"/>
    </source>
</evidence>
<evidence type="ECO:0000256" key="3">
    <source>
        <dbReference type="PROSITE-ProRule" id="PRU00169"/>
    </source>
</evidence>
<dbReference type="HOGENOM" id="CLU_000445_14_1_9"/>
<evidence type="ECO:0000259" key="6">
    <source>
        <dbReference type="PROSITE" id="PS50930"/>
    </source>
</evidence>
<dbReference type="GO" id="GO:0000156">
    <property type="term" value="F:phosphorelay response regulator activity"/>
    <property type="evidence" value="ECO:0007669"/>
    <property type="project" value="InterPro"/>
</dbReference>
<dbReference type="EMBL" id="AENY02000002">
    <property type="protein sequence ID" value="EKP94995.1"/>
    <property type="molecule type" value="Genomic_DNA"/>
</dbReference>
<feature type="region of interest" description="Disordered" evidence="4">
    <location>
        <begin position="232"/>
        <end position="306"/>
    </location>
</feature>
<dbReference type="RefSeq" id="WP_006902991.1">
    <property type="nucleotide sequence ID" value="NZ_JH976535.1"/>
</dbReference>
<feature type="modified residue" description="4-aspartylphosphate" evidence="3">
    <location>
        <position position="162"/>
    </location>
</feature>
<comment type="caution">
    <text evidence="7">The sequence shown here is derived from an EMBL/GenBank/DDBJ whole genome shotgun (WGS) entry which is preliminary data.</text>
</comment>
<dbReference type="Proteomes" id="UP000005710">
    <property type="component" value="Unassembled WGS sequence"/>
</dbReference>
<dbReference type="InterPro" id="IPR001789">
    <property type="entry name" value="Sig_transdc_resp-reg_receiver"/>
</dbReference>
<protein>
    <recommendedName>
        <fullName evidence="1">Stage 0 sporulation protein A homolog</fullName>
    </recommendedName>
</protein>
<dbReference type="CDD" id="cd17532">
    <property type="entry name" value="REC_LytTR_AlgR-like"/>
    <property type="match status" value="1"/>
</dbReference>
<dbReference type="Pfam" id="PF04397">
    <property type="entry name" value="LytTR"/>
    <property type="match status" value="1"/>
</dbReference>
<dbReference type="PANTHER" id="PTHR37299">
    <property type="entry name" value="TRANSCRIPTIONAL REGULATOR-RELATED"/>
    <property type="match status" value="1"/>
</dbReference>
<keyword evidence="8" id="KW-1185">Reference proteome</keyword>
<feature type="compositionally biased region" description="Low complexity" evidence="4">
    <location>
        <begin position="264"/>
        <end position="286"/>
    </location>
</feature>
<reference evidence="7" key="2">
    <citation type="submission" date="2012-10" db="EMBL/GenBank/DDBJ databases">
        <title>Improved high-quality draft of Thermaerobacter subterraneus C21, DSM 13965.</title>
        <authorList>
            <consortium name="DOE Joint Genome Institute"/>
            <person name="Eisen J."/>
            <person name="Huntemann M."/>
            <person name="Wei C.-L."/>
            <person name="Han J."/>
            <person name="Detter J.C."/>
            <person name="Han C."/>
            <person name="Tapia R."/>
            <person name="Chen A."/>
            <person name="Kyrpides N."/>
            <person name="Mavromatis K."/>
            <person name="Markowitz V."/>
            <person name="Szeto E."/>
            <person name="Ivanova N."/>
            <person name="Mikhailova N."/>
            <person name="Ovchinnikova G."/>
            <person name="Pagani I."/>
            <person name="Pati A."/>
            <person name="Goodwin L."/>
            <person name="Nordberg H.P."/>
            <person name="Cantor M.N."/>
            <person name="Hua S.X."/>
            <person name="Woyke T."/>
            <person name="Eisen J."/>
            <person name="Klenk H.-P."/>
        </authorList>
    </citation>
    <scope>NUCLEOTIDE SEQUENCE [LARGE SCALE GENOMIC DNA]</scope>
    <source>
        <strain evidence="7">DSM 13965</strain>
    </source>
</reference>
<sequence>MMVPAERQPELERPDEQERAGRQRPEREGPDGLERPQGYERRPRSERQPEGRPEEDRGADAAAGPLPATGTGRGPSPAGEPGRGGAAFDPNGDPEWEWDLDGPPPGDRPIRALIVDDEYPARAELRYRLSREPGVEITGEAATAREALRLIGALDYDVVFLDIAMPGISGLELAERLKQQPGAPYVIFTTAYDEYAVKAFEARALDYLLKPYSDDRLREALSRVRERLALRGGAGPARTPATPVAGSTAAGAGAQAGSPPPGGVPAQTGRPGAAAAADHAAAPGAAEGAGGGPAATGGGRGRPRPRWVMGVRDEAAVPIPVEEVVYAEAENDQVFVYTATHRLPTRYTLRELEDLLPPDRFFRCHRGYIVNLRKVREISPFFNGTYNLTVVHAGQPVTIPVARSRVPELKRHFWPEQAS</sequence>
<feature type="compositionally biased region" description="Low complexity" evidence="4">
    <location>
        <begin position="60"/>
        <end position="70"/>
    </location>
</feature>
<evidence type="ECO:0000256" key="2">
    <source>
        <dbReference type="ARBA" id="ARBA00024867"/>
    </source>
</evidence>
<comment type="function">
    <text evidence="2">May play the central regulatory role in sporulation. It may be an element of the effector pathway responsible for the activation of sporulation genes in response to nutritional stress. Spo0A may act in concert with spo0H (a sigma factor) to control the expression of some genes that are critical to the sporulation process.</text>
</comment>
<evidence type="ECO:0000313" key="7">
    <source>
        <dbReference type="EMBL" id="EKP94995.1"/>
    </source>
</evidence>
<dbReference type="PANTHER" id="PTHR37299:SF1">
    <property type="entry name" value="STAGE 0 SPORULATION PROTEIN A HOMOLOG"/>
    <property type="match status" value="1"/>
</dbReference>
<evidence type="ECO:0000256" key="4">
    <source>
        <dbReference type="SAM" id="MobiDB-lite"/>
    </source>
</evidence>
<evidence type="ECO:0000313" key="8">
    <source>
        <dbReference type="Proteomes" id="UP000005710"/>
    </source>
</evidence>
<dbReference type="SMART" id="SM00448">
    <property type="entry name" value="REC"/>
    <property type="match status" value="1"/>
</dbReference>
<dbReference type="GO" id="GO:0003677">
    <property type="term" value="F:DNA binding"/>
    <property type="evidence" value="ECO:0007669"/>
    <property type="project" value="InterPro"/>
</dbReference>
<accession>K6P1T1</accession>